<evidence type="ECO:0000313" key="2">
    <source>
        <dbReference type="EMBL" id="TKR69735.1"/>
    </source>
</evidence>
<dbReference type="Proteomes" id="UP000298663">
    <property type="component" value="Unassembled WGS sequence"/>
</dbReference>
<evidence type="ECO:0000313" key="3">
    <source>
        <dbReference type="Proteomes" id="UP000298663"/>
    </source>
</evidence>
<keyword evidence="1" id="KW-0732">Signal</keyword>
<evidence type="ECO:0008006" key="4">
    <source>
        <dbReference type="Google" id="ProtNLM"/>
    </source>
</evidence>
<organism evidence="2 3">
    <name type="scientific">Steinernema carpocapsae</name>
    <name type="common">Entomopathogenic nematode</name>
    <dbReference type="NCBI Taxonomy" id="34508"/>
    <lineage>
        <taxon>Eukaryota</taxon>
        <taxon>Metazoa</taxon>
        <taxon>Ecdysozoa</taxon>
        <taxon>Nematoda</taxon>
        <taxon>Chromadorea</taxon>
        <taxon>Rhabditida</taxon>
        <taxon>Tylenchina</taxon>
        <taxon>Panagrolaimomorpha</taxon>
        <taxon>Strongyloidoidea</taxon>
        <taxon>Steinernematidae</taxon>
        <taxon>Steinernema</taxon>
    </lineage>
</organism>
<feature type="signal peptide" evidence="1">
    <location>
        <begin position="1"/>
        <end position="21"/>
    </location>
</feature>
<dbReference type="EMBL" id="AZBU02000007">
    <property type="protein sequence ID" value="TKR69735.1"/>
    <property type="molecule type" value="Genomic_DNA"/>
</dbReference>
<keyword evidence="3" id="KW-1185">Reference proteome</keyword>
<name>A0A4V6A085_STECR</name>
<reference evidence="2 3" key="2">
    <citation type="journal article" date="2019" name="G3 (Bethesda)">
        <title>Hybrid Assembly of the Genome of the Entomopathogenic Nematode Steinernema carpocapsae Identifies the X-Chromosome.</title>
        <authorList>
            <person name="Serra L."/>
            <person name="Macchietto M."/>
            <person name="Macias-Munoz A."/>
            <person name="McGill C.J."/>
            <person name="Rodriguez I.M."/>
            <person name="Rodriguez B."/>
            <person name="Murad R."/>
            <person name="Mortazavi A."/>
        </authorList>
    </citation>
    <scope>NUCLEOTIDE SEQUENCE [LARGE SCALE GENOMIC DNA]</scope>
    <source>
        <strain evidence="2 3">ALL</strain>
    </source>
</reference>
<reference evidence="2 3" key="1">
    <citation type="journal article" date="2015" name="Genome Biol.">
        <title>Comparative genomics of Steinernema reveals deeply conserved gene regulatory networks.</title>
        <authorList>
            <person name="Dillman A.R."/>
            <person name="Macchietto M."/>
            <person name="Porter C.F."/>
            <person name="Rogers A."/>
            <person name="Williams B."/>
            <person name="Antoshechkin I."/>
            <person name="Lee M.M."/>
            <person name="Goodwin Z."/>
            <person name="Lu X."/>
            <person name="Lewis E.E."/>
            <person name="Goodrich-Blair H."/>
            <person name="Stock S.P."/>
            <person name="Adams B.J."/>
            <person name="Sternberg P.W."/>
            <person name="Mortazavi A."/>
        </authorList>
    </citation>
    <scope>NUCLEOTIDE SEQUENCE [LARGE SCALE GENOMIC DNA]</scope>
    <source>
        <strain evidence="2 3">ALL</strain>
    </source>
</reference>
<feature type="chain" id="PRO_5020903565" description="UPAR/Ly6 domain-containing protein" evidence="1">
    <location>
        <begin position="22"/>
        <end position="178"/>
    </location>
</feature>
<gene>
    <name evidence="2" type="ORF">L596_021849</name>
</gene>
<protein>
    <recommendedName>
        <fullName evidence="4">UPAR/Ly6 domain-containing protein</fullName>
    </recommendedName>
</protein>
<comment type="caution">
    <text evidence="2">The sequence shown here is derived from an EMBL/GenBank/DDBJ whole genome shotgun (WGS) entry which is preliminary data.</text>
</comment>
<accession>A0A4V6A085</accession>
<dbReference type="AlphaFoldDB" id="A0A4V6A085"/>
<sequence length="178" mass="19118">MLQRPLLVLLILAAVLNVASAVQCYTSTSDTRECPGQFCSIIEVYNPSAQVASYAKGIPLAFKTCGLGFVAQMIGENPFLATLAAPLKQSECTKTTSVAKKVNVSSLGTVGVRLECCMGDRCNTGMDPFSLARLFETIPAEEIPNLFNRKDDEEEVMKKNGAPEVGVFGLFMAVSLAR</sequence>
<evidence type="ECO:0000256" key="1">
    <source>
        <dbReference type="SAM" id="SignalP"/>
    </source>
</evidence>
<proteinExistence type="predicted"/>